<dbReference type="EnsemblPlants" id="AUR62023899-RA">
    <property type="protein sequence ID" value="AUR62023899-RA:cds"/>
    <property type="gene ID" value="AUR62023899"/>
</dbReference>
<feature type="region of interest" description="Disordered" evidence="1">
    <location>
        <begin position="138"/>
        <end position="160"/>
    </location>
</feature>
<reference evidence="2" key="2">
    <citation type="submission" date="2021-03" db="UniProtKB">
        <authorList>
            <consortium name="EnsemblPlants"/>
        </authorList>
    </citation>
    <scope>IDENTIFICATION</scope>
</reference>
<proteinExistence type="predicted"/>
<evidence type="ECO:0000313" key="2">
    <source>
        <dbReference type="EnsemblPlants" id="AUR62023899-RA:cds"/>
    </source>
</evidence>
<dbReference type="SMR" id="A0A803M626"/>
<keyword evidence="3" id="KW-1185">Reference proteome</keyword>
<sequence>MLSLIGLYLEEQQKEPELAKISSLLCSAKDEAKANKDGWEAAKIEIEKLKKDLSTCRKQRKAEKIEQEEVKNQLLFSKKENKCLEMDLQMVQRQLSSTVFELLKTSKIIERVAALEEQQGMVRKMEDRVFFIEKELESTKTEQESTKKSVEGLDSLQERE</sequence>
<name>A0A803M626_CHEQI</name>
<accession>A0A803M626</accession>
<organism evidence="2 3">
    <name type="scientific">Chenopodium quinoa</name>
    <name type="common">Quinoa</name>
    <dbReference type="NCBI Taxonomy" id="63459"/>
    <lineage>
        <taxon>Eukaryota</taxon>
        <taxon>Viridiplantae</taxon>
        <taxon>Streptophyta</taxon>
        <taxon>Embryophyta</taxon>
        <taxon>Tracheophyta</taxon>
        <taxon>Spermatophyta</taxon>
        <taxon>Magnoliopsida</taxon>
        <taxon>eudicotyledons</taxon>
        <taxon>Gunneridae</taxon>
        <taxon>Pentapetalae</taxon>
        <taxon>Caryophyllales</taxon>
        <taxon>Chenopodiaceae</taxon>
        <taxon>Chenopodioideae</taxon>
        <taxon>Atripliceae</taxon>
        <taxon>Chenopodium</taxon>
    </lineage>
</organism>
<evidence type="ECO:0000313" key="3">
    <source>
        <dbReference type="Proteomes" id="UP000596660"/>
    </source>
</evidence>
<evidence type="ECO:0000256" key="1">
    <source>
        <dbReference type="SAM" id="MobiDB-lite"/>
    </source>
</evidence>
<dbReference type="Gramene" id="AUR62023899-RA">
    <property type="protein sequence ID" value="AUR62023899-RA:cds"/>
    <property type="gene ID" value="AUR62023899"/>
</dbReference>
<reference evidence="2" key="1">
    <citation type="journal article" date="2017" name="Nature">
        <title>The genome of Chenopodium quinoa.</title>
        <authorList>
            <person name="Jarvis D.E."/>
            <person name="Ho Y.S."/>
            <person name="Lightfoot D.J."/>
            <person name="Schmoeckel S.M."/>
            <person name="Li B."/>
            <person name="Borm T.J.A."/>
            <person name="Ohyanagi H."/>
            <person name="Mineta K."/>
            <person name="Michell C.T."/>
            <person name="Saber N."/>
            <person name="Kharbatia N.M."/>
            <person name="Rupper R.R."/>
            <person name="Sharp A.R."/>
            <person name="Dally N."/>
            <person name="Boughton B.A."/>
            <person name="Woo Y.H."/>
            <person name="Gao G."/>
            <person name="Schijlen E.G.W.M."/>
            <person name="Guo X."/>
            <person name="Momin A.A."/>
            <person name="Negrao S."/>
            <person name="Al-Babili S."/>
            <person name="Gehring C."/>
            <person name="Roessner U."/>
            <person name="Jung C."/>
            <person name="Murphy K."/>
            <person name="Arold S.T."/>
            <person name="Gojobori T."/>
            <person name="van der Linden C.G."/>
            <person name="van Loo E.N."/>
            <person name="Jellen E.N."/>
            <person name="Maughan P.J."/>
            <person name="Tester M."/>
        </authorList>
    </citation>
    <scope>NUCLEOTIDE SEQUENCE [LARGE SCALE GENOMIC DNA]</scope>
    <source>
        <strain evidence="2">cv. PI 614886</strain>
    </source>
</reference>
<dbReference type="Proteomes" id="UP000596660">
    <property type="component" value="Unplaced"/>
</dbReference>
<protein>
    <submittedName>
        <fullName evidence="2">Uncharacterized protein</fullName>
    </submittedName>
</protein>
<dbReference type="AlphaFoldDB" id="A0A803M626"/>